<gene>
    <name evidence="1" type="ORF">MNBD_GAMMA26-2315</name>
</gene>
<dbReference type="Gene3D" id="6.10.280.50">
    <property type="match status" value="1"/>
</dbReference>
<proteinExistence type="predicted"/>
<organism evidence="1">
    <name type="scientific">hydrothermal vent metagenome</name>
    <dbReference type="NCBI Taxonomy" id="652676"/>
    <lineage>
        <taxon>unclassified sequences</taxon>
        <taxon>metagenomes</taxon>
        <taxon>ecological metagenomes</taxon>
    </lineage>
</organism>
<dbReference type="InterPro" id="IPR038444">
    <property type="entry name" value="DUF465_sf"/>
</dbReference>
<dbReference type="Pfam" id="PF04325">
    <property type="entry name" value="DUF465"/>
    <property type="match status" value="1"/>
</dbReference>
<name>A0A3B1BAZ0_9ZZZZ</name>
<dbReference type="EMBL" id="UOFX01000044">
    <property type="protein sequence ID" value="VAX09153.1"/>
    <property type="molecule type" value="Genomic_DNA"/>
</dbReference>
<evidence type="ECO:0008006" key="2">
    <source>
        <dbReference type="Google" id="ProtNLM"/>
    </source>
</evidence>
<reference evidence="1" key="1">
    <citation type="submission" date="2018-06" db="EMBL/GenBank/DDBJ databases">
        <authorList>
            <person name="Zhirakovskaya E."/>
        </authorList>
    </citation>
    <scope>NUCLEOTIDE SEQUENCE</scope>
</reference>
<accession>A0A3B1BAZ0</accession>
<evidence type="ECO:0000313" key="1">
    <source>
        <dbReference type="EMBL" id="VAX09153.1"/>
    </source>
</evidence>
<dbReference type="AlphaFoldDB" id="A0A3B1BAZ0"/>
<dbReference type="InterPro" id="IPR007420">
    <property type="entry name" value="DUF465"/>
</dbReference>
<sequence length="72" mass="8440">MFECQQDAVNQLLKSNTEFKQLHDQHHELKYKVSEALSGPEVMDDLEVEQMKKEKLLLKDQMAEILRGHDSL</sequence>
<protein>
    <recommendedName>
        <fullName evidence="2">DUF465 domain-containing protein</fullName>
    </recommendedName>
</protein>